<dbReference type="OrthoDB" id="2819018at2759"/>
<dbReference type="AlphaFoldDB" id="K2RPV7"/>
<sequence>MKFLDSITSTSTSTSASPTNATTMSSSPLLTPGRLLLTLVALVTSTGCFIADWNETHIYNPTWTAHAKFHNGQTMSMGALLGVAALWYLYAPPSPRTASKEESKNSEMQNLKTVVLLDALYWVTQASAYAYPGSEAFDPIPGREEVVQDWLLQAKLEAVLLGMVGVGWWLESRRILAA</sequence>
<protein>
    <submittedName>
        <fullName evidence="2">Uncharacterized protein</fullName>
    </submittedName>
</protein>
<accession>K2RPV7</accession>
<evidence type="ECO:0000256" key="1">
    <source>
        <dbReference type="SAM" id="MobiDB-lite"/>
    </source>
</evidence>
<evidence type="ECO:0000313" key="2">
    <source>
        <dbReference type="EMBL" id="EKG16793.1"/>
    </source>
</evidence>
<proteinExistence type="predicted"/>
<organism evidence="2 3">
    <name type="scientific">Macrophomina phaseolina (strain MS6)</name>
    <name type="common">Charcoal rot fungus</name>
    <dbReference type="NCBI Taxonomy" id="1126212"/>
    <lineage>
        <taxon>Eukaryota</taxon>
        <taxon>Fungi</taxon>
        <taxon>Dikarya</taxon>
        <taxon>Ascomycota</taxon>
        <taxon>Pezizomycotina</taxon>
        <taxon>Dothideomycetes</taxon>
        <taxon>Dothideomycetes incertae sedis</taxon>
        <taxon>Botryosphaeriales</taxon>
        <taxon>Botryosphaeriaceae</taxon>
        <taxon>Macrophomina</taxon>
    </lineage>
</organism>
<dbReference type="InParanoid" id="K2RPV7"/>
<reference evidence="2 3" key="1">
    <citation type="journal article" date="2012" name="BMC Genomics">
        <title>Tools to kill: Genome of one of the most destructive plant pathogenic fungi Macrophomina phaseolina.</title>
        <authorList>
            <person name="Islam M.S."/>
            <person name="Haque M.S."/>
            <person name="Islam M.M."/>
            <person name="Emdad E.M."/>
            <person name="Halim A."/>
            <person name="Hossen Q.M.M."/>
            <person name="Hossain M.Z."/>
            <person name="Ahmed B."/>
            <person name="Rahim S."/>
            <person name="Rahman M.S."/>
            <person name="Alam M.M."/>
            <person name="Hou S."/>
            <person name="Wan X."/>
            <person name="Saito J.A."/>
            <person name="Alam M."/>
        </authorList>
    </citation>
    <scope>NUCLEOTIDE SEQUENCE [LARGE SCALE GENOMIC DNA]</scope>
    <source>
        <strain evidence="2 3">MS6</strain>
    </source>
</reference>
<dbReference type="InterPro" id="IPR046580">
    <property type="entry name" value="DUF6640"/>
</dbReference>
<evidence type="ECO:0000313" key="3">
    <source>
        <dbReference type="Proteomes" id="UP000007129"/>
    </source>
</evidence>
<dbReference type="HOGENOM" id="CLU_120565_0_0_1"/>
<gene>
    <name evidence="2" type="ORF">MPH_05996</name>
</gene>
<dbReference type="Pfam" id="PF20345">
    <property type="entry name" value="DUF6640"/>
    <property type="match status" value="1"/>
</dbReference>
<name>K2RPV7_MACPH</name>
<feature type="region of interest" description="Disordered" evidence="1">
    <location>
        <begin position="1"/>
        <end position="28"/>
    </location>
</feature>
<dbReference type="EMBL" id="AHHD01000261">
    <property type="protein sequence ID" value="EKG16793.1"/>
    <property type="molecule type" value="Genomic_DNA"/>
</dbReference>
<dbReference type="STRING" id="1126212.K2RPV7"/>
<dbReference type="Proteomes" id="UP000007129">
    <property type="component" value="Unassembled WGS sequence"/>
</dbReference>
<comment type="caution">
    <text evidence="2">The sequence shown here is derived from an EMBL/GenBank/DDBJ whole genome shotgun (WGS) entry which is preliminary data.</text>
</comment>
<dbReference type="VEuPathDB" id="FungiDB:MPH_05996"/>
<dbReference type="eggNOG" id="ENOG502SQJK">
    <property type="taxonomic scope" value="Eukaryota"/>
</dbReference>